<dbReference type="InterPro" id="IPR008427">
    <property type="entry name" value="Extracellular_membr_CFEM_dom"/>
</dbReference>
<dbReference type="PROSITE" id="PS52012">
    <property type="entry name" value="CFEM"/>
    <property type="match status" value="1"/>
</dbReference>
<dbReference type="GO" id="GO:0098552">
    <property type="term" value="C:side of membrane"/>
    <property type="evidence" value="ECO:0007669"/>
    <property type="project" value="UniProtKB-KW"/>
</dbReference>
<evidence type="ECO:0000256" key="3">
    <source>
        <dbReference type="ARBA" id="ARBA00010031"/>
    </source>
</evidence>
<evidence type="ECO:0000256" key="7">
    <source>
        <dbReference type="ARBA" id="ARBA00023157"/>
    </source>
</evidence>
<evidence type="ECO:0000256" key="10">
    <source>
        <dbReference type="SAM" id="MobiDB-lite"/>
    </source>
</evidence>
<accession>A0AAN6YQX6</accession>
<evidence type="ECO:0000256" key="6">
    <source>
        <dbReference type="ARBA" id="ARBA00022729"/>
    </source>
</evidence>
<evidence type="ECO:0000256" key="4">
    <source>
        <dbReference type="ARBA" id="ARBA00022525"/>
    </source>
</evidence>
<keyword evidence="7" id="KW-1015">Disulfide bond</keyword>
<keyword evidence="6 11" id="KW-0732">Signal</keyword>
<evidence type="ECO:0000256" key="5">
    <source>
        <dbReference type="ARBA" id="ARBA00022622"/>
    </source>
</evidence>
<evidence type="ECO:0000256" key="1">
    <source>
        <dbReference type="ARBA" id="ARBA00004589"/>
    </source>
</evidence>
<evidence type="ECO:0000259" key="12">
    <source>
        <dbReference type="PROSITE" id="PS52012"/>
    </source>
</evidence>
<dbReference type="EMBL" id="MU865470">
    <property type="protein sequence ID" value="KAK4222466.1"/>
    <property type="molecule type" value="Genomic_DNA"/>
</dbReference>
<feature type="domain" description="CFEM" evidence="12">
    <location>
        <begin position="1"/>
        <end position="122"/>
    </location>
</feature>
<feature type="signal peptide" evidence="11">
    <location>
        <begin position="1"/>
        <end position="16"/>
    </location>
</feature>
<comment type="subcellular location">
    <subcellularLocation>
        <location evidence="1">Membrane</location>
        <topology evidence="1">Lipid-anchor</topology>
        <topology evidence="1">GPI-anchor</topology>
    </subcellularLocation>
    <subcellularLocation>
        <location evidence="2">Secreted</location>
    </subcellularLocation>
</comment>
<evidence type="ECO:0000313" key="13">
    <source>
        <dbReference type="EMBL" id="KAK4222466.1"/>
    </source>
</evidence>
<comment type="caution">
    <text evidence="9">Lacks conserved residue(s) required for the propagation of feature annotation.</text>
</comment>
<evidence type="ECO:0000256" key="2">
    <source>
        <dbReference type="ARBA" id="ARBA00004613"/>
    </source>
</evidence>
<comment type="similarity">
    <text evidence="3">Belongs to the RBT5 family.</text>
</comment>
<keyword evidence="8" id="KW-0449">Lipoprotein</keyword>
<dbReference type="GO" id="GO:0005576">
    <property type="term" value="C:extracellular region"/>
    <property type="evidence" value="ECO:0007669"/>
    <property type="project" value="UniProtKB-SubCell"/>
</dbReference>
<organism evidence="13 14">
    <name type="scientific">Podospora fimiseda</name>
    <dbReference type="NCBI Taxonomy" id="252190"/>
    <lineage>
        <taxon>Eukaryota</taxon>
        <taxon>Fungi</taxon>
        <taxon>Dikarya</taxon>
        <taxon>Ascomycota</taxon>
        <taxon>Pezizomycotina</taxon>
        <taxon>Sordariomycetes</taxon>
        <taxon>Sordariomycetidae</taxon>
        <taxon>Sordariales</taxon>
        <taxon>Podosporaceae</taxon>
        <taxon>Podospora</taxon>
    </lineage>
</organism>
<dbReference type="Proteomes" id="UP001301958">
    <property type="component" value="Unassembled WGS sequence"/>
</dbReference>
<comment type="caution">
    <text evidence="13">The sequence shown here is derived from an EMBL/GenBank/DDBJ whole genome shotgun (WGS) entry which is preliminary data.</text>
</comment>
<gene>
    <name evidence="13" type="ORF">QBC38DRAFT_489793</name>
</gene>
<keyword evidence="5" id="KW-0472">Membrane</keyword>
<dbReference type="AlphaFoldDB" id="A0AAN6YQX6"/>
<dbReference type="Pfam" id="PF05730">
    <property type="entry name" value="CFEM"/>
    <property type="match status" value="1"/>
</dbReference>
<evidence type="ECO:0000256" key="9">
    <source>
        <dbReference type="PROSITE-ProRule" id="PRU01356"/>
    </source>
</evidence>
<sequence length="159" mass="15825">MKFFAALLATAALASAASKSLKDYVPECAYKCLDDGRAAATTCKDDTELECFCVLENYRAIYNSAVGCVLLACGNDVSTGEVLPAVIGMCDEVAPTTSWIDDDGSSPPATAPTAGPTDSSATPTASDAPAAATSSPADSGAKGLAVGLALPIALAALAL</sequence>
<keyword evidence="5" id="KW-0336">GPI-anchor</keyword>
<evidence type="ECO:0000256" key="8">
    <source>
        <dbReference type="ARBA" id="ARBA00023288"/>
    </source>
</evidence>
<reference evidence="13" key="1">
    <citation type="journal article" date="2023" name="Mol. Phylogenet. Evol.">
        <title>Genome-scale phylogeny and comparative genomics of the fungal order Sordariales.</title>
        <authorList>
            <person name="Hensen N."/>
            <person name="Bonometti L."/>
            <person name="Westerberg I."/>
            <person name="Brannstrom I.O."/>
            <person name="Guillou S."/>
            <person name="Cros-Aarteil S."/>
            <person name="Calhoun S."/>
            <person name="Haridas S."/>
            <person name="Kuo A."/>
            <person name="Mondo S."/>
            <person name="Pangilinan J."/>
            <person name="Riley R."/>
            <person name="LaButti K."/>
            <person name="Andreopoulos B."/>
            <person name="Lipzen A."/>
            <person name="Chen C."/>
            <person name="Yan M."/>
            <person name="Daum C."/>
            <person name="Ng V."/>
            <person name="Clum A."/>
            <person name="Steindorff A."/>
            <person name="Ohm R.A."/>
            <person name="Martin F."/>
            <person name="Silar P."/>
            <person name="Natvig D.O."/>
            <person name="Lalanne C."/>
            <person name="Gautier V."/>
            <person name="Ament-Velasquez S.L."/>
            <person name="Kruys A."/>
            <person name="Hutchinson M.I."/>
            <person name="Powell A.J."/>
            <person name="Barry K."/>
            <person name="Miller A.N."/>
            <person name="Grigoriev I.V."/>
            <person name="Debuchy R."/>
            <person name="Gladieux P."/>
            <person name="Hiltunen Thoren M."/>
            <person name="Johannesson H."/>
        </authorList>
    </citation>
    <scope>NUCLEOTIDE SEQUENCE</scope>
    <source>
        <strain evidence="13">CBS 990.96</strain>
    </source>
</reference>
<keyword evidence="4" id="KW-0964">Secreted</keyword>
<reference evidence="13" key="2">
    <citation type="submission" date="2023-05" db="EMBL/GenBank/DDBJ databases">
        <authorList>
            <consortium name="Lawrence Berkeley National Laboratory"/>
            <person name="Steindorff A."/>
            <person name="Hensen N."/>
            <person name="Bonometti L."/>
            <person name="Westerberg I."/>
            <person name="Brannstrom I.O."/>
            <person name="Guillou S."/>
            <person name="Cros-Aarteil S."/>
            <person name="Calhoun S."/>
            <person name="Haridas S."/>
            <person name="Kuo A."/>
            <person name="Mondo S."/>
            <person name="Pangilinan J."/>
            <person name="Riley R."/>
            <person name="Labutti K."/>
            <person name="Andreopoulos B."/>
            <person name="Lipzen A."/>
            <person name="Chen C."/>
            <person name="Yanf M."/>
            <person name="Daum C."/>
            <person name="Ng V."/>
            <person name="Clum A."/>
            <person name="Ohm R."/>
            <person name="Martin F."/>
            <person name="Silar P."/>
            <person name="Natvig D."/>
            <person name="Lalanne C."/>
            <person name="Gautier V."/>
            <person name="Ament-Velasquez S.L."/>
            <person name="Kruys A."/>
            <person name="Hutchinson M.I."/>
            <person name="Powell A.J."/>
            <person name="Barry K."/>
            <person name="Miller A.N."/>
            <person name="Grigoriev I.V."/>
            <person name="Debuchy R."/>
            <person name="Gladieux P."/>
            <person name="Thoren M.H."/>
            <person name="Johannesson H."/>
        </authorList>
    </citation>
    <scope>NUCLEOTIDE SEQUENCE</scope>
    <source>
        <strain evidence="13">CBS 990.96</strain>
    </source>
</reference>
<keyword evidence="5" id="KW-0325">Glycoprotein</keyword>
<evidence type="ECO:0000256" key="11">
    <source>
        <dbReference type="SAM" id="SignalP"/>
    </source>
</evidence>
<proteinExistence type="inferred from homology"/>
<keyword evidence="14" id="KW-1185">Reference proteome</keyword>
<protein>
    <recommendedName>
        <fullName evidence="12">CFEM domain-containing protein</fullName>
    </recommendedName>
</protein>
<name>A0AAN6YQX6_9PEZI</name>
<feature type="chain" id="PRO_5042932586" description="CFEM domain-containing protein" evidence="11">
    <location>
        <begin position="17"/>
        <end position="159"/>
    </location>
</feature>
<feature type="compositionally biased region" description="Low complexity" evidence="10">
    <location>
        <begin position="105"/>
        <end position="137"/>
    </location>
</feature>
<evidence type="ECO:0000313" key="14">
    <source>
        <dbReference type="Proteomes" id="UP001301958"/>
    </source>
</evidence>
<feature type="region of interest" description="Disordered" evidence="10">
    <location>
        <begin position="99"/>
        <end position="137"/>
    </location>
</feature>